<dbReference type="STRING" id="87626.PTD2_01131"/>
<evidence type="ECO:0000259" key="1">
    <source>
        <dbReference type="Pfam" id="PF08885"/>
    </source>
</evidence>
<dbReference type="HOGENOM" id="CLU_398404_0_0_6"/>
<protein>
    <recommendedName>
        <fullName evidence="1">GSCFA domain-containing protein</fullName>
    </recommendedName>
</protein>
<sequence length="691" mass="79686">MDFKHIDDLAEITLKNGKTISLRAKKYLYDDYHFEHKLSLGIVYSVARKLYSGRQQALPYEPSILKGLDQQLLAQTTPFLVKDADNHAISFQTLESLLQPFLVNIIEAHFGSRFFVAGFRYITQQSAQDQLWSNQSLPQNSLNLYLKIPHQTSNNQDDVNPTLLSYLDRDNVDLLKYHGYLFDNDINNKVDDICEVLNYYDKKPTITKLELCFGEMIALNIHDACIKFSLNQSDTILCLSLLPSPIQWHEIYQLCKPPINQILVNGLYDFVASQYSHLIHQPEVCLIDKTNAIQTTAQLDFELHEIFSDPKVISYLAKNLSTLLAKNQIPDQFQFLGFIDDLLKLEINNTQFQSSIYKALWELAQFKEASQISTQKYRIDNTKIFWPNPGHAKYPRDIYGTFPFVTSHKFITPQTAVGSAGSCFAVEIAKYFQKNNFNYVVTEWIPQEYTGVMYDIFSAFDPFSAYSAQYGILFNTPSFTQLAQKAFNKRVFKKRLIWNPELNRLYDPYREGVDFSSPEAFYDDYPKHVEAVRQAFLQTEVFIITLGLNEAWQFRDGTFASRNPKANSYHLLQHRVLTVDENVQYLETFYAILKEYNPNIKIIVSVSPVPFLATGRGETHHVISANTHSKAVLRVAAEQFTSSHADAYYFPSFEMVTECIQDPWLSDLRHVKPEAVSQVMNLFEKMFVVGK</sequence>
<dbReference type="RefSeq" id="WP_009836430.1">
    <property type="nucleotide sequence ID" value="NZ_AAOH01000001.1"/>
</dbReference>
<dbReference type="Pfam" id="PF08885">
    <property type="entry name" value="GSCFA"/>
    <property type="match status" value="1"/>
</dbReference>
<dbReference type="InterPro" id="IPR014982">
    <property type="entry name" value="GSCFA"/>
</dbReference>
<evidence type="ECO:0000313" key="2">
    <source>
        <dbReference type="EMBL" id="EAR30129.1"/>
    </source>
</evidence>
<dbReference type="AlphaFoldDB" id="A4C3J7"/>
<gene>
    <name evidence="2" type="ORF">PTD2_01131</name>
</gene>
<comment type="caution">
    <text evidence="2">The sequence shown here is derived from an EMBL/GenBank/DDBJ whole genome shotgun (WGS) entry which is preliminary data.</text>
</comment>
<dbReference type="Proteomes" id="UP000006201">
    <property type="component" value="Unassembled WGS sequence"/>
</dbReference>
<reference evidence="2 3" key="1">
    <citation type="submission" date="2006-02" db="EMBL/GenBank/DDBJ databases">
        <authorList>
            <person name="Moran M.A."/>
            <person name="Kjelleberg S."/>
            <person name="Egan S."/>
            <person name="Saunders N."/>
            <person name="Thomas T."/>
            <person name="Ferriera S."/>
            <person name="Johnson J."/>
            <person name="Kravitz S."/>
            <person name="Halpern A."/>
            <person name="Remington K."/>
            <person name="Beeson K."/>
            <person name="Tran B."/>
            <person name="Rogers Y.-H."/>
            <person name="Friedman R."/>
            <person name="Venter J.C."/>
        </authorList>
    </citation>
    <scope>NUCLEOTIDE SEQUENCE [LARGE SCALE GENOMIC DNA]</scope>
    <source>
        <strain evidence="2 3">D2</strain>
    </source>
</reference>
<name>A4C3J7_9GAMM</name>
<feature type="domain" description="GSCFA" evidence="1">
    <location>
        <begin position="418"/>
        <end position="683"/>
    </location>
</feature>
<dbReference type="eggNOG" id="COG0455">
    <property type="taxonomic scope" value="Bacteria"/>
</dbReference>
<dbReference type="OrthoDB" id="369216at2"/>
<dbReference type="EMBL" id="AAOH01000001">
    <property type="protein sequence ID" value="EAR30129.1"/>
    <property type="molecule type" value="Genomic_DNA"/>
</dbReference>
<organism evidence="2 3">
    <name type="scientific">Pseudoalteromonas tunicata D2</name>
    <dbReference type="NCBI Taxonomy" id="87626"/>
    <lineage>
        <taxon>Bacteria</taxon>
        <taxon>Pseudomonadati</taxon>
        <taxon>Pseudomonadota</taxon>
        <taxon>Gammaproteobacteria</taxon>
        <taxon>Alteromonadales</taxon>
        <taxon>Pseudoalteromonadaceae</taxon>
        <taxon>Pseudoalteromonas</taxon>
    </lineage>
</organism>
<accession>A4C3J7</accession>
<proteinExistence type="predicted"/>
<evidence type="ECO:0000313" key="3">
    <source>
        <dbReference type="Proteomes" id="UP000006201"/>
    </source>
</evidence>
<keyword evidence="3" id="KW-1185">Reference proteome</keyword>